<dbReference type="InterPro" id="IPR029039">
    <property type="entry name" value="Flavoprotein-like_sf"/>
</dbReference>
<keyword evidence="5" id="KW-0288">FMN</keyword>
<evidence type="ECO:0000256" key="2">
    <source>
        <dbReference type="ARBA" id="ARBA00001974"/>
    </source>
</evidence>
<dbReference type="AlphaFoldDB" id="H2YB53"/>
<accession>H2YB53</accession>
<dbReference type="Gene3D" id="2.40.30.10">
    <property type="entry name" value="Translation factors"/>
    <property type="match status" value="1"/>
</dbReference>
<reference evidence="16" key="1">
    <citation type="submission" date="2003-08" db="EMBL/GenBank/DDBJ databases">
        <authorList>
            <person name="Birren B."/>
            <person name="Nusbaum C."/>
            <person name="Abebe A."/>
            <person name="Abouelleil A."/>
            <person name="Adekoya E."/>
            <person name="Ait-zahra M."/>
            <person name="Allen N."/>
            <person name="Allen T."/>
            <person name="An P."/>
            <person name="Anderson M."/>
            <person name="Anderson S."/>
            <person name="Arachchi H."/>
            <person name="Armbruster J."/>
            <person name="Bachantsang P."/>
            <person name="Baldwin J."/>
            <person name="Barry A."/>
            <person name="Bayul T."/>
            <person name="Blitshsteyn B."/>
            <person name="Bloom T."/>
            <person name="Blye J."/>
            <person name="Boguslavskiy L."/>
            <person name="Borowsky M."/>
            <person name="Boukhgalter B."/>
            <person name="Brunache A."/>
            <person name="Butler J."/>
            <person name="Calixte N."/>
            <person name="Calvo S."/>
            <person name="Camarata J."/>
            <person name="Campo K."/>
            <person name="Chang J."/>
            <person name="Cheshatsang Y."/>
            <person name="Citroen M."/>
            <person name="Collymore A."/>
            <person name="Considine T."/>
            <person name="Cook A."/>
            <person name="Cooke P."/>
            <person name="Corum B."/>
            <person name="Cuomo C."/>
            <person name="David R."/>
            <person name="Dawoe T."/>
            <person name="Degray S."/>
            <person name="Dodge S."/>
            <person name="Dooley K."/>
            <person name="Dorje P."/>
            <person name="Dorjee K."/>
            <person name="Dorris L."/>
            <person name="Duffey N."/>
            <person name="Dupes A."/>
            <person name="Elkins T."/>
            <person name="Engels R."/>
            <person name="Erickson J."/>
            <person name="Farina A."/>
            <person name="Faro S."/>
            <person name="Ferreira P."/>
            <person name="Fischer H."/>
            <person name="Fitzgerald M."/>
            <person name="Foley K."/>
            <person name="Gage D."/>
            <person name="Galagan J."/>
            <person name="Gearin G."/>
            <person name="Gnerre S."/>
            <person name="Gnirke A."/>
            <person name="Goyette A."/>
            <person name="Graham J."/>
            <person name="Grandbois E."/>
            <person name="Gyaltsen K."/>
            <person name="Hafez N."/>
            <person name="Hagopian D."/>
            <person name="Hagos B."/>
            <person name="Hall J."/>
            <person name="Hatcher B."/>
            <person name="Heller A."/>
            <person name="Higgins H."/>
            <person name="Honan T."/>
            <person name="Horn A."/>
            <person name="Houde N."/>
            <person name="Hughes L."/>
            <person name="Hulme W."/>
            <person name="Husby E."/>
            <person name="Iliev I."/>
            <person name="Jaffe D."/>
            <person name="Jones C."/>
            <person name="Kamal M."/>
            <person name="Kamat A."/>
            <person name="Kamvysselis M."/>
            <person name="Karlsson E."/>
            <person name="Kells C."/>
            <person name="Kieu A."/>
            <person name="Kisner P."/>
            <person name="Kodira C."/>
            <person name="Kulbokas E."/>
            <person name="Labutti K."/>
            <person name="Lama D."/>
            <person name="Landers T."/>
            <person name="Leger J."/>
            <person name="Levine S."/>
            <person name="Lewis D."/>
            <person name="Lewis T."/>
            <person name="Lindblad-toh K."/>
            <person name="Liu X."/>
            <person name="Lokyitsang T."/>
            <person name="Lokyitsang Y."/>
            <person name="Lucien O."/>
            <person name="Lui A."/>
            <person name="Ma L.J."/>
            <person name="Mabbitt R."/>
            <person name="Macdonald J."/>
            <person name="Maclean C."/>
            <person name="Major J."/>
            <person name="Manning J."/>
            <person name="Marabella R."/>
            <person name="Maru K."/>
            <person name="Matthews C."/>
            <person name="Mauceli E."/>
            <person name="Mccarthy M."/>
            <person name="Mcdonough S."/>
            <person name="Mcghee T."/>
            <person name="Meldrim J."/>
            <person name="Meneus L."/>
            <person name="Mesirov J."/>
            <person name="Mihalev A."/>
            <person name="Mihova T."/>
            <person name="Mikkelsen T."/>
            <person name="Mlenga V."/>
            <person name="Moru K."/>
            <person name="Mozes J."/>
            <person name="Mulrain L."/>
            <person name="Munson G."/>
            <person name="Naylor J."/>
            <person name="Newes C."/>
            <person name="Nguyen C."/>
            <person name="Nguyen N."/>
            <person name="Nguyen T."/>
            <person name="Nicol R."/>
            <person name="Nielsen C."/>
            <person name="Nizzari M."/>
            <person name="Norbu C."/>
            <person name="Norbu N."/>
            <person name="O'donnell P."/>
            <person name="Okoawo O."/>
            <person name="O'leary S."/>
            <person name="Omotosho B."/>
            <person name="O'neill K."/>
            <person name="Osman S."/>
            <person name="Parker S."/>
            <person name="Perrin D."/>
            <person name="Phunkhang P."/>
            <person name="Piqani B."/>
            <person name="Purcell S."/>
            <person name="Rachupka T."/>
            <person name="Ramasamy U."/>
            <person name="Rameau R."/>
            <person name="Ray V."/>
            <person name="Raymond C."/>
            <person name="Retta R."/>
            <person name="Richardson S."/>
            <person name="Rise C."/>
            <person name="Rodriguez J."/>
            <person name="Rogers J."/>
            <person name="Rogov P."/>
            <person name="Rutman M."/>
            <person name="Schupbach R."/>
            <person name="Seaman C."/>
            <person name="Settipalli S."/>
            <person name="Sharpe T."/>
            <person name="Sheridan J."/>
            <person name="Sherpa N."/>
            <person name="Shi J."/>
            <person name="Smirnov S."/>
            <person name="Smith C."/>
            <person name="Sougnez C."/>
            <person name="Spencer B."/>
            <person name="Stalker J."/>
            <person name="Stange-thomann N."/>
            <person name="Stavropoulos S."/>
            <person name="Stetson K."/>
            <person name="Stone C."/>
            <person name="Stone S."/>
            <person name="Stubbs M."/>
            <person name="Talamas J."/>
            <person name="Tchuinga P."/>
            <person name="Tenzing P."/>
            <person name="Tesfaye S."/>
            <person name="Theodore J."/>
            <person name="Thoulutsang Y."/>
            <person name="Topham K."/>
            <person name="Towey S."/>
            <person name="Tsamla T."/>
            <person name="Tsomo N."/>
            <person name="Vallee D."/>
            <person name="Vassiliev H."/>
            <person name="Venkataraman V."/>
            <person name="Vinson J."/>
            <person name="Vo A."/>
            <person name="Wade C."/>
            <person name="Wang S."/>
            <person name="Wangchuk T."/>
            <person name="Wangdi T."/>
            <person name="Whittaker C."/>
            <person name="Wilkinson J."/>
            <person name="Wu Y."/>
            <person name="Wyman D."/>
            <person name="Yadav S."/>
            <person name="Yang S."/>
            <person name="Yang X."/>
            <person name="Yeager S."/>
            <person name="Yee E."/>
            <person name="Young G."/>
            <person name="Zainoun J."/>
            <person name="Zembeck L."/>
            <person name="Zimmer A."/>
            <person name="Zody M."/>
            <person name="Lander E."/>
        </authorList>
    </citation>
    <scope>NUCLEOTIDE SEQUENCE [LARGE SCALE GENOMIC DNA]</scope>
</reference>
<dbReference type="InterPro" id="IPR017938">
    <property type="entry name" value="Riboflavin_synthase-like_b-brl"/>
</dbReference>
<feature type="domain" description="Flavodoxin-like" evidence="13">
    <location>
        <begin position="4"/>
        <end position="147"/>
    </location>
</feature>
<dbReference type="InterPro" id="IPR001433">
    <property type="entry name" value="OxRdtase_FAD/NAD-bd"/>
</dbReference>
<comment type="cofactor">
    <cofactor evidence="2">
        <name>FAD</name>
        <dbReference type="ChEBI" id="CHEBI:57692"/>
    </cofactor>
</comment>
<dbReference type="InterPro" id="IPR001709">
    <property type="entry name" value="Flavoprot_Pyr_Nucl_cyt_Rdtase"/>
</dbReference>
<dbReference type="Ensembl" id="ENSCSAVT00000002592.1">
    <property type="protein sequence ID" value="ENSCSAVP00000002551.1"/>
    <property type="gene ID" value="ENSCSAVG00000001504.1"/>
</dbReference>
<dbReference type="Gene3D" id="3.40.50.360">
    <property type="match status" value="1"/>
</dbReference>
<dbReference type="InterPro" id="IPR039261">
    <property type="entry name" value="FNR_nucleotide-bd"/>
</dbReference>
<dbReference type="PROSITE" id="PS51384">
    <property type="entry name" value="FAD_FR"/>
    <property type="match status" value="1"/>
</dbReference>
<protein>
    <recommendedName>
        <fullName evidence="12">Methionine synthase reductase</fullName>
        <ecNumber evidence="11">1.16.1.8</ecNumber>
    </recommendedName>
</protein>
<sequence length="603" mass="68030">KQKLTVLYGSQTGQAEEIATQIHEDAVFNGYDVDLHCLKDAGKKFDISQITCAVFVCSTTGDGDPPENARKFLRTLSRKTLSKDHLSHLKYALLGLGDSNYSTFCGGPKKLERVLINLGAKQIHHSGFADDGTDMELVVEPWLEELWPALKKYFSNQDCEILNDKPEENSTKDENSDFAKLDKNVDCGQNKSVENLSKEIKNIEIMVTYKSKNDINTTTLQKSILLQESSLSLVELTLPPLFPLYLETFASNEVRPAIQHYQNDCPFPIASGSRTSGLIRKASVLTREDAVKRTIEICMEVENREQYMPGDAIAVCCKNPAQEVEWLINRLDLNEKADESLQLKVSVEAKKKSSCKPTLEVLLQHLPRLQPRRYSVANYGSEFISFVFNVVHFPNEPSHLPDRKGICTGYLESLVEPMIKQKQVDPISISIFPTKSNDFALPGNLKTPIVMIGPGTGVSPFIGFLQQRREQIHSRTACNIGPAWLFFGCRHKERDFLFQSELESFIDGVLTKLCVAFSRDKVTENEPKYVQDSLTLHKNDIVKLLLEDKAVFFVCGDARNMAKDVRNCLINLIAIETNCDEDAAREKFSVVLAEKRYKEDIWT</sequence>
<keyword evidence="10" id="KW-0486">Methionine biosynthesis</keyword>
<dbReference type="GO" id="GO:0010181">
    <property type="term" value="F:FMN binding"/>
    <property type="evidence" value="ECO:0007669"/>
    <property type="project" value="InterPro"/>
</dbReference>
<evidence type="ECO:0000313" key="15">
    <source>
        <dbReference type="Ensembl" id="ENSCSAVP00000002551.1"/>
    </source>
</evidence>
<dbReference type="PANTHER" id="PTHR19384:SF84">
    <property type="entry name" value="METHIONINE SYNTHASE REDUCTASE"/>
    <property type="match status" value="1"/>
</dbReference>
<keyword evidence="6" id="KW-0949">S-adenosyl-L-methionine</keyword>
<evidence type="ECO:0000256" key="3">
    <source>
        <dbReference type="ARBA" id="ARBA00022605"/>
    </source>
</evidence>
<keyword evidence="7" id="KW-0274">FAD</keyword>
<dbReference type="Pfam" id="PF00667">
    <property type="entry name" value="FAD_binding_1"/>
    <property type="match status" value="1"/>
</dbReference>
<keyword evidence="4" id="KW-0285">Flavoprotein</keyword>
<evidence type="ECO:0000259" key="14">
    <source>
        <dbReference type="PROSITE" id="PS51384"/>
    </source>
</evidence>
<organism evidence="15 16">
    <name type="scientific">Ciona savignyi</name>
    <name type="common">Pacific transparent sea squirt</name>
    <dbReference type="NCBI Taxonomy" id="51511"/>
    <lineage>
        <taxon>Eukaryota</taxon>
        <taxon>Metazoa</taxon>
        <taxon>Chordata</taxon>
        <taxon>Tunicata</taxon>
        <taxon>Ascidiacea</taxon>
        <taxon>Phlebobranchia</taxon>
        <taxon>Cionidae</taxon>
        <taxon>Ciona</taxon>
    </lineage>
</organism>
<dbReference type="InterPro" id="IPR001094">
    <property type="entry name" value="Flavdoxin-like"/>
</dbReference>
<dbReference type="PROSITE" id="PS50902">
    <property type="entry name" value="FLAVODOXIN_LIKE"/>
    <property type="match status" value="1"/>
</dbReference>
<dbReference type="GeneTree" id="ENSGT00940000155822"/>
<dbReference type="Proteomes" id="UP000007875">
    <property type="component" value="Unassembled WGS sequence"/>
</dbReference>
<reference evidence="15" key="2">
    <citation type="submission" date="2025-08" db="UniProtKB">
        <authorList>
            <consortium name="Ensembl"/>
        </authorList>
    </citation>
    <scope>IDENTIFICATION</scope>
</reference>
<comment type="cofactor">
    <cofactor evidence="1">
        <name>FMN</name>
        <dbReference type="ChEBI" id="CHEBI:58210"/>
    </cofactor>
</comment>
<dbReference type="PRINTS" id="PR00369">
    <property type="entry name" value="FLAVODOXIN"/>
</dbReference>
<dbReference type="GO" id="GO:0030586">
    <property type="term" value="F:[methionine synthase] reductase (NADPH) activity"/>
    <property type="evidence" value="ECO:0007669"/>
    <property type="project" value="UniProtKB-EC"/>
</dbReference>
<dbReference type="FunFam" id="3.40.50.80:FF:000018">
    <property type="entry name" value="NADPH--cytochrome P450 reductase"/>
    <property type="match status" value="1"/>
</dbReference>
<evidence type="ECO:0000256" key="6">
    <source>
        <dbReference type="ARBA" id="ARBA00022691"/>
    </source>
</evidence>
<evidence type="ECO:0000256" key="10">
    <source>
        <dbReference type="ARBA" id="ARBA00023167"/>
    </source>
</evidence>
<keyword evidence="8" id="KW-0521">NADP</keyword>
<dbReference type="PRINTS" id="PR00371">
    <property type="entry name" value="FPNCR"/>
</dbReference>
<dbReference type="InterPro" id="IPR017927">
    <property type="entry name" value="FAD-bd_FR_type"/>
</dbReference>
<dbReference type="InterPro" id="IPR003097">
    <property type="entry name" value="CysJ-like_FAD-binding"/>
</dbReference>
<evidence type="ECO:0000256" key="11">
    <source>
        <dbReference type="ARBA" id="ARBA00039088"/>
    </source>
</evidence>
<dbReference type="SUPFAM" id="SSF63380">
    <property type="entry name" value="Riboflavin synthase domain-like"/>
    <property type="match status" value="1"/>
</dbReference>
<dbReference type="GO" id="GO:0005829">
    <property type="term" value="C:cytosol"/>
    <property type="evidence" value="ECO:0007669"/>
    <property type="project" value="TreeGrafter"/>
</dbReference>
<evidence type="ECO:0000256" key="8">
    <source>
        <dbReference type="ARBA" id="ARBA00022857"/>
    </source>
</evidence>
<keyword evidence="16" id="KW-1185">Reference proteome</keyword>
<feature type="domain" description="FAD-binding FR-type" evidence="14">
    <location>
        <begin position="271"/>
        <end position="442"/>
    </location>
</feature>
<name>H2YB53_CIOSA</name>
<keyword evidence="9" id="KW-0560">Oxidoreductase</keyword>
<dbReference type="Pfam" id="PF00258">
    <property type="entry name" value="Flavodoxin_1"/>
    <property type="match status" value="1"/>
</dbReference>
<evidence type="ECO:0000256" key="7">
    <source>
        <dbReference type="ARBA" id="ARBA00022827"/>
    </source>
</evidence>
<dbReference type="InterPro" id="IPR008254">
    <property type="entry name" value="Flavodoxin/NO_synth"/>
</dbReference>
<proteinExistence type="predicted"/>
<dbReference type="GO" id="GO:0050660">
    <property type="term" value="F:flavin adenine dinucleotide binding"/>
    <property type="evidence" value="ECO:0007669"/>
    <property type="project" value="TreeGrafter"/>
</dbReference>
<dbReference type="Gene3D" id="3.40.50.80">
    <property type="entry name" value="Nucleotide-binding domain of ferredoxin-NADP reductase (FNR) module"/>
    <property type="match status" value="1"/>
</dbReference>
<dbReference type="SUPFAM" id="SSF52218">
    <property type="entry name" value="Flavoproteins"/>
    <property type="match status" value="1"/>
</dbReference>
<dbReference type="GO" id="GO:0050667">
    <property type="term" value="P:homocysteine metabolic process"/>
    <property type="evidence" value="ECO:0007669"/>
    <property type="project" value="TreeGrafter"/>
</dbReference>
<evidence type="ECO:0000259" key="13">
    <source>
        <dbReference type="PROSITE" id="PS50902"/>
    </source>
</evidence>
<dbReference type="FunFam" id="3.40.50.360:FF:000059">
    <property type="entry name" value="5-methyltetrahydrofolate-homocysteine methyltransferase reductase"/>
    <property type="match status" value="1"/>
</dbReference>
<reference evidence="15" key="3">
    <citation type="submission" date="2025-09" db="UniProtKB">
        <authorList>
            <consortium name="Ensembl"/>
        </authorList>
    </citation>
    <scope>IDENTIFICATION</scope>
</reference>
<evidence type="ECO:0000313" key="16">
    <source>
        <dbReference type="Proteomes" id="UP000007875"/>
    </source>
</evidence>
<evidence type="ECO:0000256" key="4">
    <source>
        <dbReference type="ARBA" id="ARBA00022630"/>
    </source>
</evidence>
<dbReference type="Pfam" id="PF00175">
    <property type="entry name" value="NAD_binding_1"/>
    <property type="match status" value="1"/>
</dbReference>
<evidence type="ECO:0000256" key="5">
    <source>
        <dbReference type="ARBA" id="ARBA00022643"/>
    </source>
</evidence>
<evidence type="ECO:0000256" key="1">
    <source>
        <dbReference type="ARBA" id="ARBA00001917"/>
    </source>
</evidence>
<dbReference type="PANTHER" id="PTHR19384">
    <property type="entry name" value="NITRIC OXIDE SYNTHASE-RELATED"/>
    <property type="match status" value="1"/>
</dbReference>
<dbReference type="GO" id="GO:0009086">
    <property type="term" value="P:methionine biosynthetic process"/>
    <property type="evidence" value="ECO:0007669"/>
    <property type="project" value="UniProtKB-KW"/>
</dbReference>
<dbReference type="SUPFAM" id="SSF52343">
    <property type="entry name" value="Ferredoxin reductase-like, C-terminal NADP-linked domain"/>
    <property type="match status" value="1"/>
</dbReference>
<evidence type="ECO:0000256" key="12">
    <source>
        <dbReference type="ARBA" id="ARBA00040659"/>
    </source>
</evidence>
<evidence type="ECO:0000256" key="9">
    <source>
        <dbReference type="ARBA" id="ARBA00023002"/>
    </source>
</evidence>
<dbReference type="EC" id="1.16.1.8" evidence="11"/>
<keyword evidence="3" id="KW-0028">Amino-acid biosynthesis</keyword>